<keyword evidence="1" id="KW-0143">Chaperone</keyword>
<dbReference type="PATRIC" id="fig|1193502.14.peg.2827"/>
<evidence type="ECO:0000313" key="3">
    <source>
        <dbReference type="Proteomes" id="UP000094609"/>
    </source>
</evidence>
<dbReference type="Proteomes" id="UP000094609">
    <property type="component" value="Chromosome"/>
</dbReference>
<keyword evidence="3" id="KW-1185">Reference proteome</keyword>
<dbReference type="PANTHER" id="PTHR34227">
    <property type="entry name" value="CHAPERONE PROTEIN YCDY"/>
    <property type="match status" value="1"/>
</dbReference>
<evidence type="ECO:0000256" key="1">
    <source>
        <dbReference type="ARBA" id="ARBA00023186"/>
    </source>
</evidence>
<proteinExistence type="predicted"/>
<protein>
    <submittedName>
        <fullName evidence="2">Cytoplasmic chaperone TorD</fullName>
    </submittedName>
</protein>
<dbReference type="KEGG" id="shal:SHALO_2795"/>
<evidence type="ECO:0000313" key="2">
    <source>
        <dbReference type="EMBL" id="AOO66548.1"/>
    </source>
</evidence>
<dbReference type="EMBL" id="CP017111">
    <property type="protein sequence ID" value="AOO66548.1"/>
    <property type="molecule type" value="Genomic_DNA"/>
</dbReference>
<accession>A0A1D7TNG9</accession>
<name>A0A1D7TNG9_9BACT</name>
<dbReference type="PANTHER" id="PTHR34227:SF1">
    <property type="entry name" value="DIMETHYL SULFOXIDE REDUCTASE CHAPERONE-RELATED"/>
    <property type="match status" value="1"/>
</dbReference>
<reference evidence="3" key="1">
    <citation type="submission" date="2016-08" db="EMBL/GenBank/DDBJ databases">
        <title>Complete genome sequence of the organohalide-respiring Epsilonproteobacterium Sulfurospirillum halorespirans.</title>
        <authorList>
            <person name="Goris T."/>
            <person name="Zimmermann J."/>
            <person name="Schenz B."/>
            <person name="Lemos M."/>
            <person name="Hackermueller J."/>
            <person name="Diekert G."/>
        </authorList>
    </citation>
    <scope>NUCLEOTIDE SEQUENCE [LARGE SCALE GENOMIC DNA]</scope>
    <source>
        <strain>DSM 13726</strain>
        <strain evidence="3">PCE-M2</strain>
    </source>
</reference>
<sequence>MYQFLGRIYKLEVDKTLLDHMSHMQFSKECSGSESELAEGYQLFEDYFKQTKIDILTELAVDYAAVFLGAGIADGTVAYPYESVYTSPERLIMQDARDKVLAIYREKGLDKDEALDIPEDHIGLELEFMAYLCHEAKEAIVLNDWSAAAVSLQIQKDFLEHHLLNWMPEFCADIQKCSHVDFYKAIGKITHGYLDLDTQMIHYLSETMVLSNNEMGIENSAEDAS</sequence>
<dbReference type="Gene3D" id="1.10.3480.10">
    <property type="entry name" value="TorD-like"/>
    <property type="match status" value="1"/>
</dbReference>
<dbReference type="Pfam" id="PF02613">
    <property type="entry name" value="Nitrate_red_del"/>
    <property type="match status" value="1"/>
</dbReference>
<dbReference type="AlphaFoldDB" id="A0A1D7TNG9"/>
<dbReference type="InterPro" id="IPR050289">
    <property type="entry name" value="TorD/DmsD_chaperones"/>
</dbReference>
<organism evidence="2 3">
    <name type="scientific">Sulfurospirillum halorespirans DSM 13726</name>
    <dbReference type="NCBI Taxonomy" id="1193502"/>
    <lineage>
        <taxon>Bacteria</taxon>
        <taxon>Pseudomonadati</taxon>
        <taxon>Campylobacterota</taxon>
        <taxon>Epsilonproteobacteria</taxon>
        <taxon>Campylobacterales</taxon>
        <taxon>Sulfurospirillaceae</taxon>
        <taxon>Sulfurospirillum</taxon>
    </lineage>
</organism>
<dbReference type="InterPro" id="IPR036411">
    <property type="entry name" value="TorD-like_sf"/>
</dbReference>
<dbReference type="InterPro" id="IPR020945">
    <property type="entry name" value="DMSO/NO3_reduct_chaperone"/>
</dbReference>
<gene>
    <name evidence="2" type="ORF">SHALO_2795</name>
</gene>
<dbReference type="SUPFAM" id="SSF89155">
    <property type="entry name" value="TorD-like"/>
    <property type="match status" value="1"/>
</dbReference>
<dbReference type="STRING" id="1193502.SHALO_2795"/>